<dbReference type="Proteomes" id="UP000070175">
    <property type="component" value="Unassembled WGS sequence"/>
</dbReference>
<comment type="caution">
    <text evidence="2">The sequence shown here is derived from an EMBL/GenBank/DDBJ whole genome shotgun (WGS) entry which is preliminary data.</text>
</comment>
<feature type="compositionally biased region" description="Polar residues" evidence="1">
    <location>
        <begin position="26"/>
        <end position="37"/>
    </location>
</feature>
<sequence>MERDPFEEMEKKMKEMMKGGMSGSGRSISIKQTSDGTTIDVGGEVPDEEIESLKENYPDAEIRVDGENIEKKDEDGPVIEVIDEED</sequence>
<gene>
    <name evidence="2" type="ORF">AKJ56_02420</name>
</gene>
<dbReference type="EMBL" id="LHYJ01000057">
    <property type="protein sequence ID" value="KXB07689.1"/>
    <property type="molecule type" value="Genomic_DNA"/>
</dbReference>
<reference evidence="2 3" key="1">
    <citation type="journal article" date="2016" name="Sci. Rep.">
        <title>Metabolic traits of an uncultured archaeal lineage -MSBL1- from brine pools of the Red Sea.</title>
        <authorList>
            <person name="Mwirichia R."/>
            <person name="Alam I."/>
            <person name="Rashid M."/>
            <person name="Vinu M."/>
            <person name="Ba-Alawi W."/>
            <person name="Anthony Kamau A."/>
            <person name="Kamanda Ngugi D."/>
            <person name="Goker M."/>
            <person name="Klenk H.P."/>
            <person name="Bajic V."/>
            <person name="Stingl U."/>
        </authorList>
    </citation>
    <scope>NUCLEOTIDE SEQUENCE [LARGE SCALE GENOMIC DNA]</scope>
    <source>
        <strain evidence="2">SCGC-AAA382N08</strain>
    </source>
</reference>
<feature type="region of interest" description="Disordered" evidence="1">
    <location>
        <begin position="17"/>
        <end position="43"/>
    </location>
</feature>
<dbReference type="AlphaFoldDB" id="A0A133VMM6"/>
<evidence type="ECO:0000313" key="2">
    <source>
        <dbReference type="EMBL" id="KXB07689.1"/>
    </source>
</evidence>
<evidence type="ECO:0000313" key="3">
    <source>
        <dbReference type="Proteomes" id="UP000070175"/>
    </source>
</evidence>
<evidence type="ECO:0000256" key="1">
    <source>
        <dbReference type="SAM" id="MobiDB-lite"/>
    </source>
</evidence>
<keyword evidence="3" id="KW-1185">Reference proteome</keyword>
<name>A0A133VMM6_9EURY</name>
<protein>
    <submittedName>
        <fullName evidence="2">Uncharacterized protein</fullName>
    </submittedName>
</protein>
<accession>A0A133VMM6</accession>
<proteinExistence type="predicted"/>
<organism evidence="2 3">
    <name type="scientific">candidate division MSBL1 archaeon SCGC-AAA382N08</name>
    <dbReference type="NCBI Taxonomy" id="1698285"/>
    <lineage>
        <taxon>Archaea</taxon>
        <taxon>Methanobacteriati</taxon>
        <taxon>Methanobacteriota</taxon>
        <taxon>candidate division MSBL1</taxon>
    </lineage>
</organism>